<dbReference type="PANTHER" id="PTHR43080:SF2">
    <property type="entry name" value="CBS DOMAIN-CONTAINING PROTEIN"/>
    <property type="match status" value="1"/>
</dbReference>
<dbReference type="SMART" id="SM00116">
    <property type="entry name" value="CBS"/>
    <property type="match status" value="2"/>
</dbReference>
<evidence type="ECO:0000313" key="5">
    <source>
        <dbReference type="Proteomes" id="UP000327011"/>
    </source>
</evidence>
<feature type="domain" description="CBS" evidence="3">
    <location>
        <begin position="12"/>
        <end position="68"/>
    </location>
</feature>
<dbReference type="Gene3D" id="3.10.580.10">
    <property type="entry name" value="CBS-domain"/>
    <property type="match status" value="1"/>
</dbReference>
<name>A0A5J5K5S1_9ACTN</name>
<accession>A0A5J5K5S1</accession>
<dbReference type="Proteomes" id="UP000327011">
    <property type="component" value="Unassembled WGS sequence"/>
</dbReference>
<evidence type="ECO:0000256" key="1">
    <source>
        <dbReference type="ARBA" id="ARBA00023122"/>
    </source>
</evidence>
<dbReference type="InterPro" id="IPR000644">
    <property type="entry name" value="CBS_dom"/>
</dbReference>
<evidence type="ECO:0000256" key="2">
    <source>
        <dbReference type="PROSITE-ProRule" id="PRU00703"/>
    </source>
</evidence>
<dbReference type="EMBL" id="VYTZ01000005">
    <property type="protein sequence ID" value="KAA9378440.1"/>
    <property type="molecule type" value="Genomic_DNA"/>
</dbReference>
<gene>
    <name evidence="4" type="ORF">F5972_16455</name>
</gene>
<organism evidence="4 5">
    <name type="scientific">Microbispora cellulosiformans</name>
    <dbReference type="NCBI Taxonomy" id="2614688"/>
    <lineage>
        <taxon>Bacteria</taxon>
        <taxon>Bacillati</taxon>
        <taxon>Actinomycetota</taxon>
        <taxon>Actinomycetes</taxon>
        <taxon>Streptosporangiales</taxon>
        <taxon>Streptosporangiaceae</taxon>
        <taxon>Microbispora</taxon>
    </lineage>
</organism>
<dbReference type="RefSeq" id="WP_150934345.1">
    <property type="nucleotide sequence ID" value="NZ_VYTZ01000005.1"/>
</dbReference>
<dbReference type="SUPFAM" id="SSF54631">
    <property type="entry name" value="CBS-domain pair"/>
    <property type="match status" value="1"/>
</dbReference>
<protein>
    <submittedName>
        <fullName evidence="4">CBS domain-containing protein</fullName>
    </submittedName>
</protein>
<dbReference type="Pfam" id="PF00571">
    <property type="entry name" value="CBS"/>
    <property type="match status" value="2"/>
</dbReference>
<keyword evidence="1 2" id="KW-0129">CBS domain</keyword>
<sequence>MTVEAMTAADVMSRVLVTVKPDESPLMAWELMRRGSMHHLPVVDSGSHIIGVLTREDIAAHWSGGPAEQSSAQVRQLLGGRRCPHVPPDEPLPGVAAAMLESEVDVVPVIGASGMLKGIVTVTDLLAAVAGRRVVVQDADSSAGLFRLEPVLPPKPSSRAD</sequence>
<dbReference type="InterPro" id="IPR046342">
    <property type="entry name" value="CBS_dom_sf"/>
</dbReference>
<dbReference type="PROSITE" id="PS51371">
    <property type="entry name" value="CBS"/>
    <property type="match status" value="2"/>
</dbReference>
<proteinExistence type="predicted"/>
<dbReference type="InterPro" id="IPR051257">
    <property type="entry name" value="Diverse_CBS-Domain"/>
</dbReference>
<evidence type="ECO:0000313" key="4">
    <source>
        <dbReference type="EMBL" id="KAA9378440.1"/>
    </source>
</evidence>
<evidence type="ECO:0000259" key="3">
    <source>
        <dbReference type="PROSITE" id="PS51371"/>
    </source>
</evidence>
<reference evidence="4 5" key="1">
    <citation type="submission" date="2019-09" db="EMBL/GenBank/DDBJ databases">
        <title>Screening of Novel Bioactive Compounds from Soil-Associated.</title>
        <authorList>
            <person name="Gong X."/>
        </authorList>
    </citation>
    <scope>NUCLEOTIDE SEQUENCE [LARGE SCALE GENOMIC DNA]</scope>
    <source>
        <strain evidence="4 5">Gxj-6</strain>
    </source>
</reference>
<keyword evidence="5" id="KW-1185">Reference proteome</keyword>
<dbReference type="AlphaFoldDB" id="A0A5J5K5S1"/>
<dbReference type="PANTHER" id="PTHR43080">
    <property type="entry name" value="CBS DOMAIN-CONTAINING PROTEIN CBSX3, MITOCHONDRIAL"/>
    <property type="match status" value="1"/>
</dbReference>
<feature type="domain" description="CBS" evidence="3">
    <location>
        <begin position="79"/>
        <end position="135"/>
    </location>
</feature>
<comment type="caution">
    <text evidence="4">The sequence shown here is derived from an EMBL/GenBank/DDBJ whole genome shotgun (WGS) entry which is preliminary data.</text>
</comment>